<dbReference type="Gene3D" id="3.40.50.300">
    <property type="entry name" value="P-loop containing nucleotide triphosphate hydrolases"/>
    <property type="match status" value="1"/>
</dbReference>
<comment type="caution">
    <text evidence="1">The sequence shown here is derived from an EMBL/GenBank/DDBJ whole genome shotgun (WGS) entry which is preliminary data.</text>
</comment>
<keyword evidence="1" id="KW-0808">Transferase</keyword>
<reference evidence="1" key="2">
    <citation type="submission" date="2020-09" db="EMBL/GenBank/DDBJ databases">
        <authorList>
            <person name="Sun Q."/>
            <person name="Kim S."/>
        </authorList>
    </citation>
    <scope>NUCLEOTIDE SEQUENCE</scope>
    <source>
        <strain evidence="1">KCTC 42651</strain>
    </source>
</reference>
<keyword evidence="2" id="KW-1185">Reference proteome</keyword>
<reference evidence="1" key="1">
    <citation type="journal article" date="2014" name="Int. J. Syst. Evol. Microbiol.">
        <title>Complete genome sequence of Corynebacterium casei LMG S-19264T (=DSM 44701T), isolated from a smear-ripened cheese.</title>
        <authorList>
            <consortium name="US DOE Joint Genome Institute (JGI-PGF)"/>
            <person name="Walter F."/>
            <person name="Albersmeier A."/>
            <person name="Kalinowski J."/>
            <person name="Ruckert C."/>
        </authorList>
    </citation>
    <scope>NUCLEOTIDE SEQUENCE</scope>
    <source>
        <strain evidence="1">KCTC 42651</strain>
    </source>
</reference>
<sequence length="530" mass="56857">MAASDRTGPAAGDGGRLERLTAFLADPATHGLPADRMAGPIETHGAVVVLAGDRAYKIKKPVALPYMDLSTVAKRRRICRREVEINRRTAPELYLGVGAVTVGRDGRWRLRDPDAPRGEGERPVEPVVVMQRFDGDCLFDRLAERGELTEADLDRLASAVARAHDDAPRRRRTPGSTLVGDVLAINRAGLQAGVPAVFAPEAAGALIERTEALAARLADRLDERGRRGRVRRCHGDLHLRNVFRGPDGQPVLFDALEFDEELATVDVAYDLAFLLMDLLHRGLAEGANRVWNGWLAAARDDGAAEPLPLFLSMRAAVRAHVGATAATQHGLDRAGAEEARRYLREAAAFLDDVPPAIVAIGGISGTGKTTLARALAPHLGRAPGAAVLRSDVIRKQRFGVPETEHLPQAAYQQSVSRRVMAEVHRRAGRIAGFGSAVIADTVYGRPADRRGIAEAAARAGVPFHGVWLELPAEQAKARVDARKGDASDATSQVVALQVDSVVPPTDWLRLDAGRPIGDLVDAVLEAVGTR</sequence>
<dbReference type="AlphaFoldDB" id="A0A918XS37"/>
<dbReference type="GO" id="GO:0016301">
    <property type="term" value="F:kinase activity"/>
    <property type="evidence" value="ECO:0007669"/>
    <property type="project" value="UniProtKB-KW"/>
</dbReference>
<protein>
    <submittedName>
        <fullName evidence="1">Kinase</fullName>
    </submittedName>
</protein>
<dbReference type="Gene3D" id="3.90.1200.10">
    <property type="match status" value="1"/>
</dbReference>
<dbReference type="SUPFAM" id="SSF52540">
    <property type="entry name" value="P-loop containing nucleoside triphosphate hydrolases"/>
    <property type="match status" value="1"/>
</dbReference>
<dbReference type="Pfam" id="PF13671">
    <property type="entry name" value="AAA_33"/>
    <property type="match status" value="1"/>
</dbReference>
<dbReference type="InterPro" id="IPR011009">
    <property type="entry name" value="Kinase-like_dom_sf"/>
</dbReference>
<dbReference type="InterPro" id="IPR027417">
    <property type="entry name" value="P-loop_NTPase"/>
</dbReference>
<evidence type="ECO:0000313" key="2">
    <source>
        <dbReference type="Proteomes" id="UP000630353"/>
    </source>
</evidence>
<dbReference type="EMBL" id="BMZS01000005">
    <property type="protein sequence ID" value="GHD51114.1"/>
    <property type="molecule type" value="Genomic_DNA"/>
</dbReference>
<dbReference type="Proteomes" id="UP000630353">
    <property type="component" value="Unassembled WGS sequence"/>
</dbReference>
<dbReference type="PANTHER" id="PTHR43883">
    <property type="entry name" value="SLR0207 PROTEIN"/>
    <property type="match status" value="1"/>
</dbReference>
<dbReference type="InterPro" id="IPR052732">
    <property type="entry name" value="Cell-binding_unc_protein"/>
</dbReference>
<evidence type="ECO:0000313" key="1">
    <source>
        <dbReference type="EMBL" id="GHD51114.1"/>
    </source>
</evidence>
<accession>A0A918XS37</accession>
<organism evidence="1 2">
    <name type="scientific">Thalassobaculum fulvum</name>
    <dbReference type="NCBI Taxonomy" id="1633335"/>
    <lineage>
        <taxon>Bacteria</taxon>
        <taxon>Pseudomonadati</taxon>
        <taxon>Pseudomonadota</taxon>
        <taxon>Alphaproteobacteria</taxon>
        <taxon>Rhodospirillales</taxon>
        <taxon>Thalassobaculaceae</taxon>
        <taxon>Thalassobaculum</taxon>
    </lineage>
</organism>
<gene>
    <name evidence="1" type="ORF">GCM10017083_25170</name>
</gene>
<dbReference type="RefSeq" id="WP_189990012.1">
    <property type="nucleotide sequence ID" value="NZ_BMZS01000005.1"/>
</dbReference>
<keyword evidence="1" id="KW-0418">Kinase</keyword>
<proteinExistence type="predicted"/>
<name>A0A918XS37_9PROT</name>
<dbReference type="PANTHER" id="PTHR43883:SF1">
    <property type="entry name" value="GLUCONOKINASE"/>
    <property type="match status" value="1"/>
</dbReference>
<dbReference type="SUPFAM" id="SSF56112">
    <property type="entry name" value="Protein kinase-like (PK-like)"/>
    <property type="match status" value="1"/>
</dbReference>